<dbReference type="KEGG" id="dto:TOL2_C12470"/>
<dbReference type="PIRSF" id="PIRSF026649">
    <property type="entry name" value="MsbB"/>
    <property type="match status" value="1"/>
</dbReference>
<evidence type="ECO:0000313" key="8">
    <source>
        <dbReference type="Proteomes" id="UP000007347"/>
    </source>
</evidence>
<dbReference type="AlphaFoldDB" id="K0NEP8"/>
<organism evidence="7 8">
    <name type="scientific">Desulfobacula toluolica (strain DSM 7467 / Tol2)</name>
    <dbReference type="NCBI Taxonomy" id="651182"/>
    <lineage>
        <taxon>Bacteria</taxon>
        <taxon>Pseudomonadati</taxon>
        <taxon>Thermodesulfobacteriota</taxon>
        <taxon>Desulfobacteria</taxon>
        <taxon>Desulfobacterales</taxon>
        <taxon>Desulfobacteraceae</taxon>
        <taxon>Desulfobacula</taxon>
    </lineage>
</organism>
<name>K0NEP8_DESTT</name>
<keyword evidence="8" id="KW-1185">Reference proteome</keyword>
<dbReference type="PANTHER" id="PTHR30606:SF10">
    <property type="entry name" value="PHOSPHATIDYLINOSITOL MANNOSIDE ACYLTRANSFERASE"/>
    <property type="match status" value="1"/>
</dbReference>
<dbReference type="EMBL" id="FO203503">
    <property type="protein sequence ID" value="CCK79410.1"/>
    <property type="molecule type" value="Genomic_DNA"/>
</dbReference>
<dbReference type="CDD" id="cd07984">
    <property type="entry name" value="LPLAT_LABLAT-like"/>
    <property type="match status" value="1"/>
</dbReference>
<evidence type="ECO:0000256" key="2">
    <source>
        <dbReference type="ARBA" id="ARBA00022475"/>
    </source>
</evidence>
<protein>
    <submittedName>
        <fullName evidence="7">Lipid A biosynthesis acyltransferase</fullName>
    </submittedName>
</protein>
<evidence type="ECO:0000256" key="4">
    <source>
        <dbReference type="ARBA" id="ARBA00022679"/>
    </source>
</evidence>
<evidence type="ECO:0000256" key="3">
    <source>
        <dbReference type="ARBA" id="ARBA00022519"/>
    </source>
</evidence>
<dbReference type="GO" id="GO:0005886">
    <property type="term" value="C:plasma membrane"/>
    <property type="evidence" value="ECO:0007669"/>
    <property type="project" value="UniProtKB-SubCell"/>
</dbReference>
<reference evidence="7 8" key="1">
    <citation type="journal article" date="2013" name="Environ. Microbiol.">
        <title>Complete genome, catabolic sub-proteomes and key-metabolites of Desulfobacula toluolica Tol2, a marine, aromatic compound-degrading, sulfate-reducing bacterium.</title>
        <authorList>
            <person name="Wohlbrand L."/>
            <person name="Jacob J.H."/>
            <person name="Kube M."/>
            <person name="Mussmann M."/>
            <person name="Jarling R."/>
            <person name="Beck A."/>
            <person name="Amann R."/>
            <person name="Wilkes H."/>
            <person name="Reinhardt R."/>
            <person name="Rabus R."/>
        </authorList>
    </citation>
    <scope>NUCLEOTIDE SEQUENCE [LARGE SCALE GENOMIC DNA]</scope>
    <source>
        <strain evidence="8">DSM 7467 / Tol2</strain>
    </source>
</reference>
<gene>
    <name evidence="7" type="ordered locus">TOL2_C12470</name>
</gene>
<keyword evidence="3" id="KW-0997">Cell inner membrane</keyword>
<keyword evidence="4 7" id="KW-0808">Transferase</keyword>
<dbReference type="Pfam" id="PF03279">
    <property type="entry name" value="Lip_A_acyltrans"/>
    <property type="match status" value="1"/>
</dbReference>
<evidence type="ECO:0000256" key="1">
    <source>
        <dbReference type="ARBA" id="ARBA00004533"/>
    </source>
</evidence>
<dbReference type="HOGENOM" id="CLU_049421_4_0_7"/>
<accession>K0NEP8</accession>
<dbReference type="InterPro" id="IPR004960">
    <property type="entry name" value="LipA_acyltrans"/>
</dbReference>
<dbReference type="RefSeq" id="WP_014956757.1">
    <property type="nucleotide sequence ID" value="NC_018645.1"/>
</dbReference>
<dbReference type="Proteomes" id="UP000007347">
    <property type="component" value="Chromosome"/>
</dbReference>
<dbReference type="GO" id="GO:0009247">
    <property type="term" value="P:glycolipid biosynthetic process"/>
    <property type="evidence" value="ECO:0007669"/>
    <property type="project" value="UniProtKB-ARBA"/>
</dbReference>
<keyword evidence="6 7" id="KW-0012">Acyltransferase</keyword>
<dbReference type="OrthoDB" id="9803456at2"/>
<keyword evidence="2" id="KW-1003">Cell membrane</keyword>
<evidence type="ECO:0000313" key="7">
    <source>
        <dbReference type="EMBL" id="CCK79410.1"/>
    </source>
</evidence>
<evidence type="ECO:0000256" key="6">
    <source>
        <dbReference type="ARBA" id="ARBA00023315"/>
    </source>
</evidence>
<evidence type="ECO:0000256" key="5">
    <source>
        <dbReference type="ARBA" id="ARBA00023136"/>
    </source>
</evidence>
<sequence>MNNDIIYKLIKLSITMFSMLPRTVLRFFSDLLGLIWYKADKRHRNVALENINFAYPEQFSSAQTQRFVKNVFKHIANILFEVIWSYRKTRKDLFEYFTVKGVRHIENAQKKGRGVILLSGHIGNFELCSAAVAKVGIAPYGVYRKFDFQPLERFVLKVRQRFGTKMIPLKGASKKIDIILKNNGVVGTLLDQNVDWYDGVFVDYFGRTTCTNKGLAKLVLRSKAAVIPMFMVKKNKNYILEFLPEIPLQITGDNIKDLENNTQNYVAAIESMVRKCPEQYFWVHNRWKTKSYCNFPQK</sequence>
<proteinExistence type="predicted"/>
<dbReference type="GO" id="GO:0016746">
    <property type="term" value="F:acyltransferase activity"/>
    <property type="evidence" value="ECO:0007669"/>
    <property type="project" value="UniProtKB-KW"/>
</dbReference>
<keyword evidence="5" id="KW-0472">Membrane</keyword>
<comment type="subcellular location">
    <subcellularLocation>
        <location evidence="1">Cell inner membrane</location>
    </subcellularLocation>
</comment>
<dbReference type="PANTHER" id="PTHR30606">
    <property type="entry name" value="LIPID A BIOSYNTHESIS LAUROYL ACYLTRANSFERASE"/>
    <property type="match status" value="1"/>
</dbReference>
<dbReference type="STRING" id="651182.TOL2_C12470"/>